<proteinExistence type="inferred from homology"/>
<dbReference type="FunFam" id="3.40.1380.20:FF:000010">
    <property type="entry name" value="Pyruvate kinase"/>
    <property type="match status" value="1"/>
</dbReference>
<evidence type="ECO:0000256" key="5">
    <source>
        <dbReference type="ARBA" id="ARBA00008663"/>
    </source>
</evidence>
<evidence type="ECO:0000256" key="1">
    <source>
        <dbReference type="ARBA" id="ARBA00001946"/>
    </source>
</evidence>
<dbReference type="InterPro" id="IPR015813">
    <property type="entry name" value="Pyrv/PenolPyrv_kinase-like_dom"/>
</dbReference>
<evidence type="ECO:0000256" key="2">
    <source>
        <dbReference type="ARBA" id="ARBA00001958"/>
    </source>
</evidence>
<keyword evidence="18 23" id="KW-0670">Pyruvate</keyword>
<dbReference type="GO" id="GO:0030955">
    <property type="term" value="F:potassium ion binding"/>
    <property type="evidence" value="ECO:0007669"/>
    <property type="project" value="InterPro"/>
</dbReference>
<dbReference type="SUPFAM" id="SSF50800">
    <property type="entry name" value="PK beta-barrel domain-like"/>
    <property type="match status" value="1"/>
</dbReference>
<dbReference type="GO" id="GO:0005524">
    <property type="term" value="F:ATP binding"/>
    <property type="evidence" value="ECO:0007669"/>
    <property type="project" value="UniProtKB-KW"/>
</dbReference>
<keyword evidence="10" id="KW-0479">Metal-binding</keyword>
<keyword evidence="24" id="KW-1185">Reference proteome</keyword>
<comment type="cofactor">
    <cofactor evidence="2">
        <name>K(+)</name>
        <dbReference type="ChEBI" id="CHEBI:29103"/>
    </cofactor>
</comment>
<gene>
    <name evidence="23" type="primary">KPYA_3</name>
    <name evidence="23" type="ORF">A4A49_37385</name>
</gene>
<comment type="caution">
    <text evidence="23">The sequence shown here is derived from an EMBL/GenBank/DDBJ whole genome shotgun (WGS) entry which is preliminary data.</text>
</comment>
<evidence type="ECO:0000259" key="21">
    <source>
        <dbReference type="Pfam" id="PF00224"/>
    </source>
</evidence>
<dbReference type="OrthoDB" id="108365at2759"/>
<keyword evidence="12 20" id="KW-0418">Kinase</keyword>
<dbReference type="SMR" id="A0A1J6JU98"/>
<dbReference type="GO" id="GO:0000287">
    <property type="term" value="F:magnesium ion binding"/>
    <property type="evidence" value="ECO:0007669"/>
    <property type="project" value="InterPro"/>
</dbReference>
<evidence type="ECO:0000256" key="11">
    <source>
        <dbReference type="ARBA" id="ARBA00022741"/>
    </source>
</evidence>
<comment type="cofactor">
    <cofactor evidence="1">
        <name>Mg(2+)</name>
        <dbReference type="ChEBI" id="CHEBI:18420"/>
    </cofactor>
</comment>
<comment type="pathway">
    <text evidence="4 20">Carbohydrate degradation; glycolysis; pyruvate from D-glyceraldehyde 3-phosphate: step 5/5.</text>
</comment>
<keyword evidence="14 20" id="KW-0460">Magnesium</keyword>
<sequence length="574" mass="63028">MSHVLNFLVSSSSCSPTTFATSKRPAFPLSTIRSRLPVKTFLRTKIIAASASENGSGVVRSSATQVHDTYNAVADFEVDAVTEAELKENGFRSTRRTKLICTIGPATCGIEQLEALAVGGMNVARINMCHGTREWHRMVIERVRRLNEDKGFAVAIMMDTEGSEIHMGDLGGASSAKAEDGEIWTFTVRAFDSPIPGHTINVNYDGFAEDVKVGDELLIDGGMVRFEVIQKIGPDVKCLCTDPGLLLPRANLTFWRDGKLVSERNAMLPTISSKDWLDIDFGIAEGVDFIAVSFVKSAEVIKHLKSYIKAHSPNSDIAVIAKIESIDSLKNLEEIIQASDGAMVARGDLGAQIPLEQVPSEQQRIVQLCRQLNKPVIVASQLLESMIEYPIPTRAEVADISEAVRQRGDALMLSGESAMGQYPEKALSVLKSASLRIERSWREQKHHEVIELPSIASSFTGSISEEICNSTAQMANNLEVDALFVYTKNGHMASLLSRCRPDCPIFAFTTTTSVRRRLNLQWGLTPFRLSFSNDMESNLNKTFSLLKARGMVRSGDLIIAVSDMLQSIQVMNVP</sequence>
<organism evidence="23 24">
    <name type="scientific">Nicotiana attenuata</name>
    <name type="common">Coyote tobacco</name>
    <dbReference type="NCBI Taxonomy" id="49451"/>
    <lineage>
        <taxon>Eukaryota</taxon>
        <taxon>Viridiplantae</taxon>
        <taxon>Streptophyta</taxon>
        <taxon>Embryophyta</taxon>
        <taxon>Tracheophyta</taxon>
        <taxon>Spermatophyta</taxon>
        <taxon>Magnoliopsida</taxon>
        <taxon>eudicotyledons</taxon>
        <taxon>Gunneridae</taxon>
        <taxon>Pentapetalae</taxon>
        <taxon>asterids</taxon>
        <taxon>lamiids</taxon>
        <taxon>Solanales</taxon>
        <taxon>Solanaceae</taxon>
        <taxon>Nicotianoideae</taxon>
        <taxon>Nicotianeae</taxon>
        <taxon>Nicotiana</taxon>
    </lineage>
</organism>
<evidence type="ECO:0000256" key="3">
    <source>
        <dbReference type="ARBA" id="ARBA00004229"/>
    </source>
</evidence>
<dbReference type="GO" id="GO:0016301">
    <property type="term" value="F:kinase activity"/>
    <property type="evidence" value="ECO:0007669"/>
    <property type="project" value="UniProtKB-KW"/>
</dbReference>
<evidence type="ECO:0000256" key="19">
    <source>
        <dbReference type="ARBA" id="ARBA00048152"/>
    </source>
</evidence>
<dbReference type="EC" id="2.7.1.40" evidence="6 20"/>
<comment type="subcellular location">
    <subcellularLocation>
        <location evidence="3">Plastid</location>
        <location evidence="3">Chloroplast</location>
    </subcellularLocation>
</comment>
<evidence type="ECO:0000256" key="13">
    <source>
        <dbReference type="ARBA" id="ARBA00022840"/>
    </source>
</evidence>
<evidence type="ECO:0000313" key="24">
    <source>
        <dbReference type="Proteomes" id="UP000187609"/>
    </source>
</evidence>
<keyword evidence="11" id="KW-0547">Nucleotide-binding</keyword>
<evidence type="ECO:0000256" key="10">
    <source>
        <dbReference type="ARBA" id="ARBA00022723"/>
    </source>
</evidence>
<dbReference type="GO" id="GO:0004743">
    <property type="term" value="F:pyruvate kinase activity"/>
    <property type="evidence" value="ECO:0007669"/>
    <property type="project" value="UniProtKB-EC"/>
</dbReference>
<evidence type="ECO:0000256" key="6">
    <source>
        <dbReference type="ARBA" id="ARBA00012142"/>
    </source>
</evidence>
<evidence type="ECO:0000259" key="22">
    <source>
        <dbReference type="Pfam" id="PF02887"/>
    </source>
</evidence>
<keyword evidence="13" id="KW-0067">ATP-binding</keyword>
<dbReference type="PROSITE" id="PS00110">
    <property type="entry name" value="PYRUVATE_KINASE"/>
    <property type="match status" value="1"/>
</dbReference>
<name>A0A1J6JU98_NICAT</name>
<keyword evidence="15" id="KW-0809">Transit peptide</keyword>
<dbReference type="InterPro" id="IPR040442">
    <property type="entry name" value="Pyrv_kinase-like_dom_sf"/>
</dbReference>
<reference evidence="23" key="1">
    <citation type="submission" date="2016-11" db="EMBL/GenBank/DDBJ databases">
        <title>The genome of Nicotiana attenuata.</title>
        <authorList>
            <person name="Xu S."/>
            <person name="Brockmoeller T."/>
            <person name="Gaquerel E."/>
            <person name="Navarro A."/>
            <person name="Kuhl H."/>
            <person name="Gase K."/>
            <person name="Ling Z."/>
            <person name="Zhou W."/>
            <person name="Kreitzer C."/>
            <person name="Stanke M."/>
            <person name="Tang H."/>
            <person name="Lyons E."/>
            <person name="Pandey P."/>
            <person name="Pandey S.P."/>
            <person name="Timmermann B."/>
            <person name="Baldwin I.T."/>
        </authorList>
    </citation>
    <scope>NUCLEOTIDE SEQUENCE [LARGE SCALE GENOMIC DNA]</scope>
    <source>
        <strain evidence="23">UT</strain>
    </source>
</reference>
<dbReference type="EMBL" id="MJEQ01004452">
    <property type="protein sequence ID" value="OIT21293.1"/>
    <property type="molecule type" value="Genomic_DNA"/>
</dbReference>
<comment type="catalytic activity">
    <reaction evidence="19 20">
        <text>pyruvate + ATP = phosphoenolpyruvate + ADP + H(+)</text>
        <dbReference type="Rhea" id="RHEA:18157"/>
        <dbReference type="ChEBI" id="CHEBI:15361"/>
        <dbReference type="ChEBI" id="CHEBI:15378"/>
        <dbReference type="ChEBI" id="CHEBI:30616"/>
        <dbReference type="ChEBI" id="CHEBI:58702"/>
        <dbReference type="ChEBI" id="CHEBI:456216"/>
        <dbReference type="EC" id="2.7.1.40"/>
    </reaction>
</comment>
<dbReference type="PANTHER" id="PTHR11817">
    <property type="entry name" value="PYRUVATE KINASE"/>
    <property type="match status" value="1"/>
</dbReference>
<dbReference type="InterPro" id="IPR015806">
    <property type="entry name" value="Pyrv_Knase_insert_dom_sf"/>
</dbReference>
<dbReference type="InterPro" id="IPR036918">
    <property type="entry name" value="Pyrv_Knase_C_sf"/>
</dbReference>
<dbReference type="Gene3D" id="3.40.1380.20">
    <property type="entry name" value="Pyruvate kinase, C-terminal domain"/>
    <property type="match status" value="1"/>
</dbReference>
<dbReference type="InterPro" id="IPR001697">
    <property type="entry name" value="Pyr_Knase"/>
</dbReference>
<dbReference type="FunFam" id="3.20.20.60:FF:000025">
    <property type="entry name" value="Pyruvate kinase"/>
    <property type="match status" value="1"/>
</dbReference>
<dbReference type="KEGG" id="nau:109219113"/>
<comment type="similarity">
    <text evidence="5 20">Belongs to the pyruvate kinase family.</text>
</comment>
<keyword evidence="17 20" id="KW-0324">Glycolysis</keyword>
<feature type="domain" description="Pyruvate kinase barrel" evidence="21">
    <location>
        <begin position="95"/>
        <end position="426"/>
    </location>
</feature>
<dbReference type="Gene3D" id="2.40.33.10">
    <property type="entry name" value="PK beta-barrel domain-like"/>
    <property type="match status" value="1"/>
</dbReference>
<evidence type="ECO:0000256" key="9">
    <source>
        <dbReference type="ARBA" id="ARBA00022679"/>
    </source>
</evidence>
<dbReference type="Gene3D" id="3.20.20.60">
    <property type="entry name" value="Phosphoenolpyruvate-binding domains"/>
    <property type="match status" value="1"/>
</dbReference>
<dbReference type="NCBIfam" id="TIGR01064">
    <property type="entry name" value="pyruv_kin"/>
    <property type="match status" value="1"/>
</dbReference>
<evidence type="ECO:0000256" key="14">
    <source>
        <dbReference type="ARBA" id="ARBA00022842"/>
    </source>
</evidence>
<keyword evidence="7" id="KW-0150">Chloroplast</keyword>
<evidence type="ECO:0000313" key="23">
    <source>
        <dbReference type="EMBL" id="OIT21293.1"/>
    </source>
</evidence>
<evidence type="ECO:0000256" key="7">
    <source>
        <dbReference type="ARBA" id="ARBA00022528"/>
    </source>
</evidence>
<dbReference type="InterPro" id="IPR015795">
    <property type="entry name" value="Pyrv_Knase_C"/>
</dbReference>
<dbReference type="SUPFAM" id="SSF52935">
    <property type="entry name" value="PK C-terminal domain-like"/>
    <property type="match status" value="1"/>
</dbReference>
<dbReference type="AlphaFoldDB" id="A0A1J6JU98"/>
<accession>A0A1J6JU98</accession>
<evidence type="ECO:0000256" key="16">
    <source>
        <dbReference type="ARBA" id="ARBA00022958"/>
    </source>
</evidence>
<dbReference type="GeneID" id="109219113"/>
<dbReference type="Pfam" id="PF02887">
    <property type="entry name" value="PK_C"/>
    <property type="match status" value="1"/>
</dbReference>
<evidence type="ECO:0000256" key="8">
    <source>
        <dbReference type="ARBA" id="ARBA00022640"/>
    </source>
</evidence>
<evidence type="ECO:0000256" key="12">
    <source>
        <dbReference type="ARBA" id="ARBA00022777"/>
    </source>
</evidence>
<keyword evidence="8" id="KW-0934">Plastid</keyword>
<dbReference type="OMA" id="PRSINAC"/>
<keyword evidence="9 20" id="KW-0808">Transferase</keyword>
<evidence type="ECO:0000256" key="20">
    <source>
        <dbReference type="RuleBase" id="RU000504"/>
    </source>
</evidence>
<protein>
    <recommendedName>
        <fullName evidence="6 20">Pyruvate kinase</fullName>
        <ecNumber evidence="6 20">2.7.1.40</ecNumber>
    </recommendedName>
</protein>
<evidence type="ECO:0000256" key="4">
    <source>
        <dbReference type="ARBA" id="ARBA00004997"/>
    </source>
</evidence>
<dbReference type="UniPathway" id="UPA00109">
    <property type="reaction ID" value="UER00188"/>
</dbReference>
<feature type="domain" description="Pyruvate kinase C-terminal" evidence="22">
    <location>
        <begin position="465"/>
        <end position="564"/>
    </location>
</feature>
<dbReference type="Pfam" id="PF00224">
    <property type="entry name" value="PK"/>
    <property type="match status" value="1"/>
</dbReference>
<dbReference type="PRINTS" id="PR01050">
    <property type="entry name" value="PYRUVTKNASE"/>
</dbReference>
<dbReference type="InterPro" id="IPR015793">
    <property type="entry name" value="Pyrv_Knase_brl"/>
</dbReference>
<keyword evidence="16" id="KW-0630">Potassium</keyword>
<dbReference type="SUPFAM" id="SSF51621">
    <property type="entry name" value="Phosphoenolpyruvate/pyruvate domain"/>
    <property type="match status" value="1"/>
</dbReference>
<dbReference type="Proteomes" id="UP000187609">
    <property type="component" value="Unassembled WGS sequence"/>
</dbReference>
<evidence type="ECO:0000256" key="15">
    <source>
        <dbReference type="ARBA" id="ARBA00022946"/>
    </source>
</evidence>
<dbReference type="FunFam" id="2.40.33.10:FF:000005">
    <property type="entry name" value="Pyruvate kinase"/>
    <property type="match status" value="1"/>
</dbReference>
<evidence type="ECO:0000256" key="17">
    <source>
        <dbReference type="ARBA" id="ARBA00023152"/>
    </source>
</evidence>
<evidence type="ECO:0000256" key="18">
    <source>
        <dbReference type="ARBA" id="ARBA00023317"/>
    </source>
</evidence>
<dbReference type="Gramene" id="OIT21293">
    <property type="protein sequence ID" value="OIT21293"/>
    <property type="gene ID" value="A4A49_37385"/>
</dbReference>
<dbReference type="STRING" id="49451.A0A1J6JU98"/>
<dbReference type="InterPro" id="IPR018209">
    <property type="entry name" value="Pyrv_Knase_AS"/>
</dbReference>
<dbReference type="InterPro" id="IPR011037">
    <property type="entry name" value="Pyrv_Knase-like_insert_dom_sf"/>
</dbReference>
<dbReference type="GO" id="GO:0009570">
    <property type="term" value="C:chloroplast stroma"/>
    <property type="evidence" value="ECO:0007669"/>
    <property type="project" value="UniProtKB-ARBA"/>
</dbReference>